<dbReference type="SUPFAM" id="SSF103481">
    <property type="entry name" value="Multidrug resistance efflux transporter EmrE"/>
    <property type="match status" value="1"/>
</dbReference>
<comment type="caution">
    <text evidence="8">The sequence shown here is derived from an EMBL/GenBank/DDBJ whole genome shotgun (WGS) entry which is preliminary data.</text>
</comment>
<evidence type="ECO:0000259" key="7">
    <source>
        <dbReference type="Pfam" id="PF03151"/>
    </source>
</evidence>
<feature type="domain" description="Sugar phosphate transporter" evidence="7">
    <location>
        <begin position="53"/>
        <end position="349"/>
    </location>
</feature>
<feature type="transmembrane region" description="Helical" evidence="6">
    <location>
        <begin position="81"/>
        <end position="105"/>
    </location>
</feature>
<feature type="transmembrane region" description="Helical" evidence="6">
    <location>
        <begin position="199"/>
        <end position="218"/>
    </location>
</feature>
<feature type="transmembrane region" description="Helical" evidence="6">
    <location>
        <begin position="272"/>
        <end position="293"/>
    </location>
</feature>
<dbReference type="OrthoDB" id="18894at2759"/>
<evidence type="ECO:0000256" key="6">
    <source>
        <dbReference type="SAM" id="Phobius"/>
    </source>
</evidence>
<dbReference type="Pfam" id="PF03151">
    <property type="entry name" value="TPT"/>
    <property type="match status" value="1"/>
</dbReference>
<dbReference type="GO" id="GO:0016020">
    <property type="term" value="C:membrane"/>
    <property type="evidence" value="ECO:0007669"/>
    <property type="project" value="UniProtKB-SubCell"/>
</dbReference>
<keyword evidence="2 6" id="KW-0812">Transmembrane</keyword>
<reference evidence="8 9" key="1">
    <citation type="submission" date="2019-02" db="EMBL/GenBank/DDBJ databases">
        <title>Genome sequencing of the rare red list fungi Phellinidium pouzarii.</title>
        <authorList>
            <person name="Buettner E."/>
            <person name="Kellner H."/>
        </authorList>
    </citation>
    <scope>NUCLEOTIDE SEQUENCE [LARGE SCALE GENOMIC DNA]</scope>
    <source>
        <strain evidence="8 9">DSM 108285</strain>
    </source>
</reference>
<evidence type="ECO:0000313" key="8">
    <source>
        <dbReference type="EMBL" id="THH05351.1"/>
    </source>
</evidence>
<accession>A0A4S4L3E8</accession>
<keyword evidence="9" id="KW-1185">Reference proteome</keyword>
<protein>
    <recommendedName>
        <fullName evidence="7">Sugar phosphate transporter domain-containing protein</fullName>
    </recommendedName>
</protein>
<dbReference type="EMBL" id="SGPK01000268">
    <property type="protein sequence ID" value="THH05351.1"/>
    <property type="molecule type" value="Genomic_DNA"/>
</dbReference>
<feature type="transmembrane region" description="Helical" evidence="6">
    <location>
        <begin position="49"/>
        <end position="69"/>
    </location>
</feature>
<evidence type="ECO:0000256" key="3">
    <source>
        <dbReference type="ARBA" id="ARBA00022989"/>
    </source>
</evidence>
<evidence type="ECO:0000256" key="1">
    <source>
        <dbReference type="ARBA" id="ARBA00004141"/>
    </source>
</evidence>
<feature type="transmembrane region" description="Helical" evidence="6">
    <location>
        <begin position="333"/>
        <end position="351"/>
    </location>
</feature>
<gene>
    <name evidence="8" type="ORF">EW145_g4859</name>
</gene>
<dbReference type="PANTHER" id="PTHR11132">
    <property type="entry name" value="SOLUTE CARRIER FAMILY 35"/>
    <property type="match status" value="1"/>
</dbReference>
<dbReference type="Proteomes" id="UP000308199">
    <property type="component" value="Unassembled WGS sequence"/>
</dbReference>
<sequence>MASGMGYNGVDAEPTSDLAEYNNERLEELGLHEVVLSKEQRKRLWWRNAIINLLFIATWFIIAIILSVYNKWMFSPERYGFTWPLFVTTLHMFAQFVLAALVRNVWPSKFRPPHKPSRKDYGRKVIPTAVATGLDIGLSNWSLKIITLSFYTMCKSSSLIFVLFFAFFFRLEKFSYRLVGVIFLIFIGVFMMVQTDTTFSVIGFVLVTSASALGGLRWSLTHLLLKNKEMGMDNPAATIYWLAPVMGVSLGLISFVLEDWSSLFASKFFDSVHHVLSTALFLVIPGTMAFCMVMTEYYIIQRAGVVPMSIAGIAKEVTQISVSAWLFGDELSPLNVVGVAVTVCGIVLFTFHKYRKTVDAGALADDVLRDRAECANDELSLELEEREPLTLPRTVPLERDTSSKVCGGGEVAVNTGRANTNGDSGFQRDRGNADE</sequence>
<evidence type="ECO:0000313" key="9">
    <source>
        <dbReference type="Proteomes" id="UP000308199"/>
    </source>
</evidence>
<keyword evidence="3 6" id="KW-1133">Transmembrane helix</keyword>
<evidence type="ECO:0000256" key="2">
    <source>
        <dbReference type="ARBA" id="ARBA00022692"/>
    </source>
</evidence>
<dbReference type="InterPro" id="IPR004853">
    <property type="entry name" value="Sugar_P_trans_dom"/>
</dbReference>
<feature type="transmembrane region" description="Helical" evidence="6">
    <location>
        <begin position="176"/>
        <end position="193"/>
    </location>
</feature>
<feature type="transmembrane region" description="Helical" evidence="6">
    <location>
        <begin position="149"/>
        <end position="169"/>
    </location>
</feature>
<feature type="transmembrane region" description="Helical" evidence="6">
    <location>
        <begin position="239"/>
        <end position="257"/>
    </location>
</feature>
<proteinExistence type="predicted"/>
<keyword evidence="4 6" id="KW-0472">Membrane</keyword>
<dbReference type="AlphaFoldDB" id="A0A4S4L3E8"/>
<name>A0A4S4L3E8_9AGAM</name>
<dbReference type="InterPro" id="IPR037185">
    <property type="entry name" value="EmrE-like"/>
</dbReference>
<organism evidence="8 9">
    <name type="scientific">Phellinidium pouzarii</name>
    <dbReference type="NCBI Taxonomy" id="167371"/>
    <lineage>
        <taxon>Eukaryota</taxon>
        <taxon>Fungi</taxon>
        <taxon>Dikarya</taxon>
        <taxon>Basidiomycota</taxon>
        <taxon>Agaricomycotina</taxon>
        <taxon>Agaricomycetes</taxon>
        <taxon>Hymenochaetales</taxon>
        <taxon>Hymenochaetaceae</taxon>
        <taxon>Phellinidium</taxon>
    </lineage>
</organism>
<feature type="compositionally biased region" description="Basic and acidic residues" evidence="5">
    <location>
        <begin position="426"/>
        <end position="435"/>
    </location>
</feature>
<evidence type="ECO:0000256" key="4">
    <source>
        <dbReference type="ARBA" id="ARBA00023136"/>
    </source>
</evidence>
<evidence type="ECO:0000256" key="5">
    <source>
        <dbReference type="SAM" id="MobiDB-lite"/>
    </source>
</evidence>
<comment type="subcellular location">
    <subcellularLocation>
        <location evidence="1">Membrane</location>
        <topology evidence="1">Multi-pass membrane protein</topology>
    </subcellularLocation>
</comment>
<feature type="region of interest" description="Disordered" evidence="5">
    <location>
        <begin position="394"/>
        <end position="435"/>
    </location>
</feature>
<dbReference type="InterPro" id="IPR050186">
    <property type="entry name" value="TPT_transporter"/>
</dbReference>